<evidence type="ECO:0000313" key="3">
    <source>
        <dbReference type="EMBL" id="GGE62812.1"/>
    </source>
</evidence>
<proteinExistence type="predicted"/>
<evidence type="ECO:0000256" key="1">
    <source>
        <dbReference type="SAM" id="Phobius"/>
    </source>
</evidence>
<gene>
    <name evidence="3" type="ORF">GCM10007140_11370</name>
</gene>
<keyword evidence="2" id="KW-0732">Signal</keyword>
<reference evidence="3" key="1">
    <citation type="journal article" date="2014" name="Int. J. Syst. Evol. Microbiol.">
        <title>Complete genome sequence of Corynebacterium casei LMG S-19264T (=DSM 44701T), isolated from a smear-ripened cheese.</title>
        <authorList>
            <consortium name="US DOE Joint Genome Institute (JGI-PGF)"/>
            <person name="Walter F."/>
            <person name="Albersmeier A."/>
            <person name="Kalinowski J."/>
            <person name="Ruckert C."/>
        </authorList>
    </citation>
    <scope>NUCLEOTIDE SEQUENCE</scope>
    <source>
        <strain evidence="3">CGMCC 1.12698</strain>
    </source>
</reference>
<keyword evidence="1" id="KW-0472">Membrane</keyword>
<organism evidence="3 4">
    <name type="scientific">Priestia taiwanensis</name>
    <dbReference type="NCBI Taxonomy" id="1347902"/>
    <lineage>
        <taxon>Bacteria</taxon>
        <taxon>Bacillati</taxon>
        <taxon>Bacillota</taxon>
        <taxon>Bacilli</taxon>
        <taxon>Bacillales</taxon>
        <taxon>Bacillaceae</taxon>
        <taxon>Priestia</taxon>
    </lineage>
</organism>
<dbReference type="EMBL" id="BMFK01000001">
    <property type="protein sequence ID" value="GGE62812.1"/>
    <property type="molecule type" value="Genomic_DNA"/>
</dbReference>
<keyword evidence="1" id="KW-0812">Transmembrane</keyword>
<feature type="chain" id="PRO_5038451388" evidence="2">
    <location>
        <begin position="22"/>
        <end position="153"/>
    </location>
</feature>
<comment type="caution">
    <text evidence="3">The sequence shown here is derived from an EMBL/GenBank/DDBJ whole genome shotgun (WGS) entry which is preliminary data.</text>
</comment>
<reference evidence="3" key="2">
    <citation type="submission" date="2020-09" db="EMBL/GenBank/DDBJ databases">
        <authorList>
            <person name="Sun Q."/>
            <person name="Zhou Y."/>
        </authorList>
    </citation>
    <scope>NUCLEOTIDE SEQUENCE</scope>
    <source>
        <strain evidence="3">CGMCC 1.12698</strain>
    </source>
</reference>
<keyword evidence="4" id="KW-1185">Reference proteome</keyword>
<feature type="transmembrane region" description="Helical" evidence="1">
    <location>
        <begin position="121"/>
        <end position="141"/>
    </location>
</feature>
<dbReference type="RefSeq" id="WP_188387431.1">
    <property type="nucleotide sequence ID" value="NZ_BMFK01000001.1"/>
</dbReference>
<name>A0A917AP08_9BACI</name>
<keyword evidence="1" id="KW-1133">Transmembrane helix</keyword>
<evidence type="ECO:0000256" key="2">
    <source>
        <dbReference type="SAM" id="SignalP"/>
    </source>
</evidence>
<protein>
    <submittedName>
        <fullName evidence="3">Uncharacterized protein</fullName>
    </submittedName>
</protein>
<sequence length="153" mass="17490">MREMCYVFMLSVLLFSFSAMAHAEESTKSIDNKLYTQIEAALKKKNSFYAEGSLVVLDSITVEKTEGLFIQYTSIRDNFFKKYHKATIFYDTEKDAIVQSVKGKEGSEFVMKYKDEVGVEMSHMPILLMLAGVGFLLYFALYTTTSRSTFVPE</sequence>
<evidence type="ECO:0000313" key="4">
    <source>
        <dbReference type="Proteomes" id="UP000605259"/>
    </source>
</evidence>
<dbReference type="AlphaFoldDB" id="A0A917AP08"/>
<dbReference type="Proteomes" id="UP000605259">
    <property type="component" value="Unassembled WGS sequence"/>
</dbReference>
<feature type="signal peptide" evidence="2">
    <location>
        <begin position="1"/>
        <end position="21"/>
    </location>
</feature>
<accession>A0A917AP08</accession>